<dbReference type="GO" id="GO:0003735">
    <property type="term" value="F:structural constituent of ribosome"/>
    <property type="evidence" value="ECO:0007669"/>
    <property type="project" value="InterPro"/>
</dbReference>
<dbReference type="HAMAP" id="MF_00292">
    <property type="entry name" value="Ribosomal_eS28"/>
    <property type="match status" value="1"/>
</dbReference>
<reference evidence="4" key="1">
    <citation type="submission" date="2014-09" db="EMBL/GenBank/DDBJ databases">
        <authorList>
            <person name="Probst J Alexander"/>
        </authorList>
    </citation>
    <scope>NUCLEOTIDE SEQUENCE</scope>
</reference>
<organism evidence="4">
    <name type="scientific">groundwater metagenome</name>
    <dbReference type="NCBI Taxonomy" id="717931"/>
    <lineage>
        <taxon>unclassified sequences</taxon>
        <taxon>metagenomes</taxon>
        <taxon>ecological metagenomes</taxon>
    </lineage>
</organism>
<keyword evidence="3" id="KW-0687">Ribonucleoprotein</keyword>
<gene>
    <name evidence="4" type="ORF">MSIBF_A1520014</name>
    <name evidence="5" type="ORF">MSIBF_A3850004</name>
</gene>
<evidence type="ECO:0000256" key="3">
    <source>
        <dbReference type="ARBA" id="ARBA00023274"/>
    </source>
</evidence>
<comment type="similarity">
    <text evidence="1">Belongs to the eukaryotic ribosomal protein eS28 family.</text>
</comment>
<accession>A0A098E9A7</accession>
<dbReference type="Pfam" id="PF01200">
    <property type="entry name" value="Ribosomal_S28e"/>
    <property type="match status" value="1"/>
</dbReference>
<dbReference type="GO" id="GO:0006412">
    <property type="term" value="P:translation"/>
    <property type="evidence" value="ECO:0007669"/>
    <property type="project" value="InterPro"/>
</dbReference>
<dbReference type="PROSITE" id="PS00961">
    <property type="entry name" value="RIBOSOMAL_S28E"/>
    <property type="match status" value="1"/>
</dbReference>
<dbReference type="EMBL" id="CCXY01000318">
    <property type="protein sequence ID" value="CEG13401.1"/>
    <property type="molecule type" value="Genomic_DNA"/>
</dbReference>
<dbReference type="SUPFAM" id="SSF50249">
    <property type="entry name" value="Nucleic acid-binding proteins"/>
    <property type="match status" value="1"/>
</dbReference>
<keyword evidence="2 5" id="KW-0689">Ribosomal protein</keyword>
<dbReference type="AlphaFoldDB" id="A0A098E9A7"/>
<dbReference type="Gene3D" id="2.40.50.140">
    <property type="entry name" value="Nucleic acid-binding proteins"/>
    <property type="match status" value="1"/>
</dbReference>
<dbReference type="GO" id="GO:0000028">
    <property type="term" value="P:ribosomal small subunit assembly"/>
    <property type="evidence" value="ECO:0007669"/>
    <property type="project" value="TreeGrafter"/>
</dbReference>
<protein>
    <submittedName>
        <fullName evidence="5">Putative 30S ribosomal protein S28e</fullName>
    </submittedName>
</protein>
<proteinExistence type="inferred from homology"/>
<dbReference type="GO" id="GO:0022627">
    <property type="term" value="C:cytosolic small ribosomal subunit"/>
    <property type="evidence" value="ECO:0007669"/>
    <property type="project" value="TreeGrafter"/>
</dbReference>
<sequence>MPLAEVVEVVGRTGIYGEVIQIMCKLLDGREAGNVLRRNVRTPVRMGDVLVLKETEREARPIETAARKLMKLKNKNKRRAR</sequence>
<dbReference type="GO" id="GO:0030490">
    <property type="term" value="P:maturation of SSU-rRNA"/>
    <property type="evidence" value="ECO:0007669"/>
    <property type="project" value="TreeGrafter"/>
</dbReference>
<evidence type="ECO:0000313" key="4">
    <source>
        <dbReference type="EMBL" id="CEG11565.1"/>
    </source>
</evidence>
<evidence type="ECO:0000313" key="5">
    <source>
        <dbReference type="EMBL" id="CEG13401.1"/>
    </source>
</evidence>
<dbReference type="EMBL" id="CCXY01000060">
    <property type="protein sequence ID" value="CEG11565.1"/>
    <property type="molecule type" value="Genomic_DNA"/>
</dbReference>
<dbReference type="InterPro" id="IPR012340">
    <property type="entry name" value="NA-bd_OB-fold"/>
</dbReference>
<dbReference type="InterPro" id="IPR000289">
    <property type="entry name" value="Ribosomal_eS28"/>
</dbReference>
<evidence type="ECO:0000256" key="2">
    <source>
        <dbReference type="ARBA" id="ARBA00022980"/>
    </source>
</evidence>
<dbReference type="PANTHER" id="PTHR10769:SF3">
    <property type="entry name" value="SMALL RIBOSOMAL SUBUNIT PROTEIN ES28"/>
    <property type="match status" value="1"/>
</dbReference>
<evidence type="ECO:0000256" key="1">
    <source>
        <dbReference type="ARBA" id="ARBA00005943"/>
    </source>
</evidence>
<dbReference type="InterPro" id="IPR028626">
    <property type="entry name" value="Ribosomal_eS28_CS"/>
</dbReference>
<dbReference type="PANTHER" id="PTHR10769">
    <property type="entry name" value="40S RIBOSOMAL PROTEIN S28"/>
    <property type="match status" value="1"/>
</dbReference>
<name>A0A098E9A7_9ZZZZ</name>